<dbReference type="GO" id="GO:0006270">
    <property type="term" value="P:DNA replication initiation"/>
    <property type="evidence" value="ECO:0007669"/>
    <property type="project" value="TreeGrafter"/>
</dbReference>
<feature type="compositionally biased region" description="Polar residues" evidence="2">
    <location>
        <begin position="680"/>
        <end position="702"/>
    </location>
</feature>
<reference evidence="4 5" key="1">
    <citation type="submission" date="2024-03" db="EMBL/GenBank/DDBJ databases">
        <title>The Acrasis kona genome and developmental transcriptomes reveal deep origins of eukaryotic multicellular pathways.</title>
        <authorList>
            <person name="Sheikh S."/>
            <person name="Fu C.-J."/>
            <person name="Brown M.W."/>
            <person name="Baldauf S.L."/>
        </authorList>
    </citation>
    <scope>NUCLEOTIDE SEQUENCE [LARGE SCALE GENOMIC DNA]</scope>
    <source>
        <strain evidence="4 5">ATCC MYA-3509</strain>
    </source>
</reference>
<keyword evidence="1" id="KW-0677">Repeat</keyword>
<dbReference type="AlphaFoldDB" id="A0AAW2ZR47"/>
<gene>
    <name evidence="4" type="ORF">AKO1_010088</name>
</gene>
<evidence type="ECO:0000256" key="2">
    <source>
        <dbReference type="SAM" id="MobiDB-lite"/>
    </source>
</evidence>
<evidence type="ECO:0000313" key="5">
    <source>
        <dbReference type="Proteomes" id="UP001431209"/>
    </source>
</evidence>
<dbReference type="GO" id="GO:0007095">
    <property type="term" value="P:mitotic G2 DNA damage checkpoint signaling"/>
    <property type="evidence" value="ECO:0007669"/>
    <property type="project" value="TreeGrafter"/>
</dbReference>
<organism evidence="4 5">
    <name type="scientific">Acrasis kona</name>
    <dbReference type="NCBI Taxonomy" id="1008807"/>
    <lineage>
        <taxon>Eukaryota</taxon>
        <taxon>Discoba</taxon>
        <taxon>Heterolobosea</taxon>
        <taxon>Tetramitia</taxon>
        <taxon>Eutetramitia</taxon>
        <taxon>Acrasidae</taxon>
        <taxon>Acrasis</taxon>
    </lineage>
</organism>
<feature type="domain" description="BRCT" evidence="3">
    <location>
        <begin position="836"/>
        <end position="903"/>
    </location>
</feature>
<feature type="region of interest" description="Disordered" evidence="2">
    <location>
        <begin position="1066"/>
        <end position="1086"/>
    </location>
</feature>
<dbReference type="EMBL" id="JAOPGA020001890">
    <property type="protein sequence ID" value="KAL0491930.1"/>
    <property type="molecule type" value="Genomic_DNA"/>
</dbReference>
<dbReference type="SMART" id="SM00292">
    <property type="entry name" value="BRCT"/>
    <property type="match status" value="5"/>
</dbReference>
<dbReference type="InterPro" id="IPR059215">
    <property type="entry name" value="BRCT2_TopBP1-like"/>
</dbReference>
<proteinExistence type="predicted"/>
<dbReference type="PROSITE" id="PS50172">
    <property type="entry name" value="BRCT"/>
    <property type="match status" value="6"/>
</dbReference>
<feature type="domain" description="BRCT" evidence="3">
    <location>
        <begin position="235"/>
        <end position="326"/>
    </location>
</feature>
<feature type="compositionally biased region" description="Low complexity" evidence="2">
    <location>
        <begin position="187"/>
        <end position="205"/>
    </location>
</feature>
<protein>
    <submittedName>
        <fullName evidence="4">DNA topoisomerase 2-binding protein</fullName>
    </submittedName>
</protein>
<dbReference type="Gene3D" id="3.40.50.10190">
    <property type="entry name" value="BRCT domain"/>
    <property type="match status" value="6"/>
</dbReference>
<dbReference type="InterPro" id="IPR036420">
    <property type="entry name" value="BRCT_dom_sf"/>
</dbReference>
<accession>A0AAW2ZR47</accession>
<feature type="compositionally biased region" description="Pro residues" evidence="2">
    <location>
        <begin position="635"/>
        <end position="645"/>
    </location>
</feature>
<name>A0AAW2ZR47_9EUKA</name>
<dbReference type="Pfam" id="PF00533">
    <property type="entry name" value="BRCT"/>
    <property type="match status" value="2"/>
</dbReference>
<dbReference type="GO" id="GO:0033314">
    <property type="term" value="P:mitotic DNA replication checkpoint signaling"/>
    <property type="evidence" value="ECO:0007669"/>
    <property type="project" value="TreeGrafter"/>
</dbReference>
<dbReference type="PANTHER" id="PTHR13561">
    <property type="entry name" value="DNA REPLICATION REGULATOR DPB11-RELATED"/>
    <property type="match status" value="1"/>
</dbReference>
<dbReference type="PANTHER" id="PTHR13561:SF20">
    <property type="entry name" value="DNA TOPOISOMERASE 2-BINDING PROTEIN 1"/>
    <property type="match status" value="1"/>
</dbReference>
<sequence>MSLRFALEVKVVCFSNYKRKIKDDLAVIAEKLGLTVHNNFTEAVHVMISDTRITEKSRAAEIMKVPIVSSNWLTESAKRGELLELPKFILACLAGVVVCVSGAVGDRSTIQSQCKKYGGEFSNTLHSSCTHLLLKTIGGDKYEYALKRKITVVEPEWLYNSIKNKSIEPENKYSPPGAPNQSNAIMPTQEEPSTQQPTQHQQPSQFIKQSQATTFMSQEVPGCDQDDQDEDEPDAELRIFDGYRMELQGFSAERVGMAKYKVRMGGGITIVDRGIPTYKPNIIVVDQYTDAVRDHVKRRNMVAVTFDWIVDCLDKEDELCKDGYTLYKPVTESVDKKSTKPTPKPQAPKGQVKKIEQPTSNHNDSKKHEPTTTTTTTVEKPPKQPSASSAPPITPKLLTNKRFCIHQEVNTTDRNEAMQILVEHGGIEEKDVTRADYVVWPKVVVGKNHQNVQAQPVTTAWLVECAKKNQIVSTAHDDLVFAPVFTKKVDHRSLGIVLKDPSKPLVSCKCKAIAKAKLHFMVEASGAVFADTLSKKVDYLVTDDRNSEKYEFAIKHNIPIVRTQWLLDNYRGGHLVDPSKYLLNQPPPVLDVVSDSPEILSAPIPSQDGNTQTMLSLCSFGDDVFEPLQHETPPPKKPSSAPPPASTQHANLIQRRPHPPHHDDQFGFCDIVKKLIDNTSQHSMHSDTSSMLSFDETPSTSRLTRRDLESGSFYATQQSPSNHHSRLLIDETSAIPMPDHNDIAFNRNVMNSRMMAPVSHVGNNNQQVEMTVNFETQQVVRYDMNRDKNELIKRIKDSSFDDRDRTNQSLPKREYVFTTSGFSNHEDKSEWTIKSLKRDVNKLKSVVEEELLVDRTTHLVIAKPTKTSKYLAAMAARIWIVHPSFVTDSLTANKWQDEMDYVWTPDFCGRTLGEEAAKKTDSLCRPLLQISNDLDRYYAGHGDKPKKAFHDWTVLVYQVPPDVDTRNVDKSSSLFQRLKHYESINDVVHAGGAHVIRIHDFDDWRDHDFTHVIVSKVSLSDEDRRKLQPCHDAGHHIWSFDMLPKYMNNEPVEPCFVNKKREASAIDVEQESEIKTPIRKRTRTKK</sequence>
<feature type="domain" description="BRCT" evidence="3">
    <location>
        <begin position="515"/>
        <end position="583"/>
    </location>
</feature>
<keyword evidence="5" id="KW-1185">Reference proteome</keyword>
<comment type="caution">
    <text evidence="4">The sequence shown here is derived from an EMBL/GenBank/DDBJ whole genome shotgun (WGS) entry which is preliminary data.</text>
</comment>
<dbReference type="Pfam" id="PF12738">
    <property type="entry name" value="PTCB-BRCT"/>
    <property type="match status" value="1"/>
</dbReference>
<evidence type="ECO:0000259" key="3">
    <source>
        <dbReference type="PROSITE" id="PS50172"/>
    </source>
</evidence>
<evidence type="ECO:0000256" key="1">
    <source>
        <dbReference type="ARBA" id="ARBA00022737"/>
    </source>
</evidence>
<feature type="domain" description="BRCT" evidence="3">
    <location>
        <begin position="93"/>
        <end position="175"/>
    </location>
</feature>
<evidence type="ECO:0000313" key="4">
    <source>
        <dbReference type="EMBL" id="KAL0491930.1"/>
    </source>
</evidence>
<dbReference type="CDD" id="cd17731">
    <property type="entry name" value="BRCT_TopBP1_rpt2_like"/>
    <property type="match status" value="1"/>
</dbReference>
<dbReference type="SUPFAM" id="SSF52113">
    <property type="entry name" value="BRCT domain"/>
    <property type="match status" value="6"/>
</dbReference>
<dbReference type="InterPro" id="IPR001357">
    <property type="entry name" value="BRCT_dom"/>
</dbReference>
<feature type="domain" description="BRCT" evidence="3">
    <location>
        <begin position="22"/>
        <end position="90"/>
    </location>
</feature>
<dbReference type="Proteomes" id="UP001431209">
    <property type="component" value="Unassembled WGS sequence"/>
</dbReference>
<dbReference type="Pfam" id="PF16770">
    <property type="entry name" value="RTT107_BRCT_5"/>
    <property type="match status" value="1"/>
</dbReference>
<feature type="region of interest" description="Disordered" evidence="2">
    <location>
        <begin position="332"/>
        <end position="395"/>
    </location>
</feature>
<feature type="compositionally biased region" description="Basic residues" evidence="2">
    <location>
        <begin position="1077"/>
        <end position="1086"/>
    </location>
</feature>
<feature type="domain" description="BRCT" evidence="3">
    <location>
        <begin position="393"/>
        <end position="472"/>
    </location>
</feature>
<dbReference type="CDD" id="cd00027">
    <property type="entry name" value="BRCT"/>
    <property type="match status" value="2"/>
</dbReference>
<feature type="region of interest" description="Disordered" evidence="2">
    <location>
        <begin position="680"/>
        <end position="704"/>
    </location>
</feature>
<feature type="region of interest" description="Disordered" evidence="2">
    <location>
        <begin position="626"/>
        <end position="666"/>
    </location>
</feature>
<feature type="region of interest" description="Disordered" evidence="2">
    <location>
        <begin position="168"/>
        <end position="208"/>
    </location>
</feature>
<dbReference type="CDD" id="cd17738">
    <property type="entry name" value="BRCT_TopBP1_rpt7"/>
    <property type="match status" value="1"/>
</dbReference>